<dbReference type="PANTHER" id="PTHR21039">
    <property type="entry name" value="HISTIDINOL PHOSPHATASE-RELATED"/>
    <property type="match status" value="1"/>
</dbReference>
<evidence type="ECO:0000256" key="7">
    <source>
        <dbReference type="ARBA" id="ARBA00049158"/>
    </source>
</evidence>
<reference evidence="10 11" key="1">
    <citation type="submission" date="2018-09" db="EMBL/GenBank/DDBJ databases">
        <title>Genome sequencing of strain 1JSPR-7.</title>
        <authorList>
            <person name="Heo J."/>
            <person name="Kim S.-J."/>
            <person name="Kwon S.-W."/>
        </authorList>
    </citation>
    <scope>NUCLEOTIDE SEQUENCE [LARGE SCALE GENOMIC DNA]</scope>
    <source>
        <strain evidence="10 11">1JSPR-7</strain>
    </source>
</reference>
<dbReference type="OrthoDB" id="9775255at2"/>
<dbReference type="SMART" id="SM00481">
    <property type="entry name" value="POLIIIAc"/>
    <property type="match status" value="1"/>
</dbReference>
<proteinExistence type="inferred from homology"/>
<dbReference type="SUPFAM" id="SSF89550">
    <property type="entry name" value="PHP domain-like"/>
    <property type="match status" value="1"/>
</dbReference>
<evidence type="ECO:0000256" key="6">
    <source>
        <dbReference type="ARBA" id="ARBA00023102"/>
    </source>
</evidence>
<dbReference type="AlphaFoldDB" id="A0A387BCJ8"/>
<gene>
    <name evidence="10" type="ORF">D7I46_03250</name>
</gene>
<comment type="similarity">
    <text evidence="2 8">Belongs to the PHP hydrolase family. HisK subfamily.</text>
</comment>
<dbReference type="NCBIfam" id="TIGR01856">
    <property type="entry name" value="hisJ_fam"/>
    <property type="match status" value="1"/>
</dbReference>
<dbReference type="InterPro" id="IPR004013">
    <property type="entry name" value="PHP_dom"/>
</dbReference>
<dbReference type="RefSeq" id="WP_120771576.1">
    <property type="nucleotide sequence ID" value="NZ_CP032627.1"/>
</dbReference>
<dbReference type="GO" id="GO:0004401">
    <property type="term" value="F:histidinol-phosphatase activity"/>
    <property type="evidence" value="ECO:0007669"/>
    <property type="project" value="UniProtKB-UniRule"/>
</dbReference>
<sequence length="262" mass="30810">MRNVDYHLHSYFSADSEENPRNQVLEAIKYGLEEICFTEHHEFHFPGLSFNLDVSAYFDEIQSLQKEFEGKIKIKKGLEIGLDSRFKEEIDLFVNEHDFDFVIGSIHEIDDIEVYEDTNYYKNKSKITAHREYFEHLLECIDTFKCFDSLGHLDYVARYGPYQDKLIDYDKFEGIIHQIIKKLVENGKGIEVNTRLFQFPKAQIFYQYLLTEYAMADGKIVTLGTDNHKADRTLDRIQEAQHLIQSAGFSEISTFSQRILDK</sequence>
<comment type="pathway">
    <text evidence="1 8">Amino-acid biosynthesis; L-histidine biosynthesis; L-histidine from 5-phospho-alpha-D-ribose 1-diphosphate: step 8/9.</text>
</comment>
<evidence type="ECO:0000313" key="10">
    <source>
        <dbReference type="EMBL" id="AYG00188.1"/>
    </source>
</evidence>
<keyword evidence="4 8" id="KW-0028">Amino-acid biosynthesis</keyword>
<comment type="catalytic activity">
    <reaction evidence="7 8">
        <text>L-histidinol phosphate + H2O = L-histidinol + phosphate</text>
        <dbReference type="Rhea" id="RHEA:14465"/>
        <dbReference type="ChEBI" id="CHEBI:15377"/>
        <dbReference type="ChEBI" id="CHEBI:43474"/>
        <dbReference type="ChEBI" id="CHEBI:57699"/>
        <dbReference type="ChEBI" id="CHEBI:57980"/>
        <dbReference type="EC" id="3.1.3.15"/>
    </reaction>
</comment>
<accession>A0A387BCJ8</accession>
<dbReference type="InterPro" id="IPR010140">
    <property type="entry name" value="Histidinol_P_phosphatase_HisJ"/>
</dbReference>
<dbReference type="InterPro" id="IPR003141">
    <property type="entry name" value="Pol/His_phosphatase_N"/>
</dbReference>
<evidence type="ECO:0000256" key="8">
    <source>
        <dbReference type="RuleBase" id="RU366003"/>
    </source>
</evidence>
<dbReference type="KEGG" id="lact:D7I46_03250"/>
<dbReference type="Pfam" id="PF02811">
    <property type="entry name" value="PHP"/>
    <property type="match status" value="1"/>
</dbReference>
<evidence type="ECO:0000256" key="3">
    <source>
        <dbReference type="ARBA" id="ARBA00013085"/>
    </source>
</evidence>
<evidence type="ECO:0000313" key="11">
    <source>
        <dbReference type="Proteomes" id="UP000269374"/>
    </source>
</evidence>
<dbReference type="InterPro" id="IPR016195">
    <property type="entry name" value="Pol/histidinol_Pase-like"/>
</dbReference>
<keyword evidence="5 8" id="KW-0378">Hydrolase</keyword>
<dbReference type="Proteomes" id="UP000269374">
    <property type="component" value="Chromosome"/>
</dbReference>
<evidence type="ECO:0000256" key="1">
    <source>
        <dbReference type="ARBA" id="ARBA00004970"/>
    </source>
</evidence>
<dbReference type="Gene3D" id="3.20.20.140">
    <property type="entry name" value="Metal-dependent hydrolases"/>
    <property type="match status" value="1"/>
</dbReference>
<dbReference type="GO" id="GO:0005737">
    <property type="term" value="C:cytoplasm"/>
    <property type="evidence" value="ECO:0007669"/>
    <property type="project" value="TreeGrafter"/>
</dbReference>
<dbReference type="EMBL" id="CP032627">
    <property type="protein sequence ID" value="AYG00188.1"/>
    <property type="molecule type" value="Genomic_DNA"/>
</dbReference>
<organism evidence="10 11">
    <name type="scientific">Lactococcus allomyrinae</name>
    <dbReference type="NCBI Taxonomy" id="2419773"/>
    <lineage>
        <taxon>Bacteria</taxon>
        <taxon>Bacillati</taxon>
        <taxon>Bacillota</taxon>
        <taxon>Bacilli</taxon>
        <taxon>Lactobacillales</taxon>
        <taxon>Streptococcaceae</taxon>
        <taxon>Lactococcus</taxon>
    </lineage>
</organism>
<dbReference type="PANTHER" id="PTHR21039:SF0">
    <property type="entry name" value="HISTIDINOL-PHOSPHATASE"/>
    <property type="match status" value="1"/>
</dbReference>
<dbReference type="UniPathway" id="UPA00031">
    <property type="reaction ID" value="UER00013"/>
</dbReference>
<evidence type="ECO:0000256" key="2">
    <source>
        <dbReference type="ARBA" id="ARBA00009152"/>
    </source>
</evidence>
<dbReference type="GO" id="GO:0000105">
    <property type="term" value="P:L-histidine biosynthetic process"/>
    <property type="evidence" value="ECO:0007669"/>
    <property type="project" value="UniProtKB-UniRule"/>
</dbReference>
<name>A0A387BCJ8_9LACT</name>
<evidence type="ECO:0000259" key="9">
    <source>
        <dbReference type="SMART" id="SM00481"/>
    </source>
</evidence>
<feature type="domain" description="Polymerase/histidinol phosphatase N-terminal" evidence="9">
    <location>
        <begin position="4"/>
        <end position="84"/>
    </location>
</feature>
<keyword evidence="11" id="KW-1185">Reference proteome</keyword>
<evidence type="ECO:0000256" key="4">
    <source>
        <dbReference type="ARBA" id="ARBA00022605"/>
    </source>
</evidence>
<protein>
    <recommendedName>
        <fullName evidence="3 8">Histidinol-phosphatase</fullName>
        <shortName evidence="8">HolPase</shortName>
        <ecNumber evidence="3 8">3.1.3.15</ecNumber>
    </recommendedName>
</protein>
<keyword evidence="6 8" id="KW-0368">Histidine biosynthesis</keyword>
<evidence type="ECO:0000256" key="5">
    <source>
        <dbReference type="ARBA" id="ARBA00022801"/>
    </source>
</evidence>
<dbReference type="EC" id="3.1.3.15" evidence="3 8"/>